<protein>
    <submittedName>
        <fullName evidence="1">Uncharacterized protein</fullName>
    </submittedName>
</protein>
<sequence>MVEKRVLKESTSPDAPDYITARRERGKLAQRAFRQRQIDTIRSLEDENQKLRDAISAICDAAGQDSASLSIAISGARKVAGLPVTNLERQSSAPAATSSDDSGWSSSDSNDGAVNITPTVSLEDDSLEFVIPSFDSNESNEIWSQLLSTENSAAYIPPTTSSILDTGVDINSMLSTMHTGGQISPMDALASWPDPDRPLQLVTPPPDIVPYMGAGAYTLAGQMYWAAMAFGFQAIRTILSSPSPPPAAVDIVTDLFTYTMRHIELPRIMYMMQSRLLFRKYGYFQHPANRSVDERQYWSLALDPKALSELGADLGREFQKAGVQKDEFLTPLDVERRLRDRFRDDYAVFEAALRGQALAEEHVVCMRRLMQIMSRQSICFGDGPRWRPESVETLISGWQMNSSPIAVN</sequence>
<gene>
    <name evidence="1" type="ORF">F4821DRAFT_226560</name>
</gene>
<keyword evidence="2" id="KW-1185">Reference proteome</keyword>
<organism evidence="1 2">
    <name type="scientific">Hypoxylon rubiginosum</name>
    <dbReference type="NCBI Taxonomy" id="110542"/>
    <lineage>
        <taxon>Eukaryota</taxon>
        <taxon>Fungi</taxon>
        <taxon>Dikarya</taxon>
        <taxon>Ascomycota</taxon>
        <taxon>Pezizomycotina</taxon>
        <taxon>Sordariomycetes</taxon>
        <taxon>Xylariomycetidae</taxon>
        <taxon>Xylariales</taxon>
        <taxon>Hypoxylaceae</taxon>
        <taxon>Hypoxylon</taxon>
    </lineage>
</organism>
<evidence type="ECO:0000313" key="2">
    <source>
        <dbReference type="Proteomes" id="UP001497680"/>
    </source>
</evidence>
<evidence type="ECO:0000313" key="1">
    <source>
        <dbReference type="EMBL" id="KAI6091644.1"/>
    </source>
</evidence>
<dbReference type="Proteomes" id="UP001497680">
    <property type="component" value="Unassembled WGS sequence"/>
</dbReference>
<comment type="caution">
    <text evidence="1">The sequence shown here is derived from an EMBL/GenBank/DDBJ whole genome shotgun (WGS) entry which is preliminary data.</text>
</comment>
<accession>A0ACC0DFW2</accession>
<name>A0ACC0DFW2_9PEZI</name>
<reference evidence="1 2" key="1">
    <citation type="journal article" date="2022" name="New Phytol.">
        <title>Ecological generalism drives hyperdiversity of secondary metabolite gene clusters in xylarialean endophytes.</title>
        <authorList>
            <person name="Franco M.E.E."/>
            <person name="Wisecaver J.H."/>
            <person name="Arnold A.E."/>
            <person name="Ju Y.M."/>
            <person name="Slot J.C."/>
            <person name="Ahrendt S."/>
            <person name="Moore L.P."/>
            <person name="Eastman K.E."/>
            <person name="Scott K."/>
            <person name="Konkel Z."/>
            <person name="Mondo S.J."/>
            <person name="Kuo A."/>
            <person name="Hayes R.D."/>
            <person name="Haridas S."/>
            <person name="Andreopoulos B."/>
            <person name="Riley R."/>
            <person name="LaButti K."/>
            <person name="Pangilinan J."/>
            <person name="Lipzen A."/>
            <person name="Amirebrahimi M."/>
            <person name="Yan J."/>
            <person name="Adam C."/>
            <person name="Keymanesh K."/>
            <person name="Ng V."/>
            <person name="Louie K."/>
            <person name="Northen T."/>
            <person name="Drula E."/>
            <person name="Henrissat B."/>
            <person name="Hsieh H.M."/>
            <person name="Youens-Clark K."/>
            <person name="Lutzoni F."/>
            <person name="Miadlikowska J."/>
            <person name="Eastwood D.C."/>
            <person name="Hamelin R.C."/>
            <person name="Grigoriev I.V."/>
            <person name="U'Ren J.M."/>
        </authorList>
    </citation>
    <scope>NUCLEOTIDE SEQUENCE [LARGE SCALE GENOMIC DNA]</scope>
    <source>
        <strain evidence="1 2">ER1909</strain>
    </source>
</reference>
<dbReference type="EMBL" id="MU394286">
    <property type="protein sequence ID" value="KAI6091644.1"/>
    <property type="molecule type" value="Genomic_DNA"/>
</dbReference>
<proteinExistence type="predicted"/>